<dbReference type="PANTHER" id="PTHR43003:SF13">
    <property type="entry name" value="DNA-3-METHYLADENINE GLYCOSYLASE 2"/>
    <property type="match status" value="1"/>
</dbReference>
<keyword evidence="2" id="KW-0808">Transferase</keyword>
<dbReference type="InterPro" id="IPR018060">
    <property type="entry name" value="HTH_AraC"/>
</dbReference>
<dbReference type="Gene3D" id="1.10.340.30">
    <property type="entry name" value="Hypothetical protein, domain 2"/>
    <property type="match status" value="1"/>
</dbReference>
<dbReference type="AlphaFoldDB" id="A0A7V1CY77"/>
<dbReference type="SMART" id="SM01009">
    <property type="entry name" value="AlkA_N"/>
    <property type="match status" value="1"/>
</dbReference>
<organism evidence="9">
    <name type="scientific">Pseudoalteromonas prydzensis</name>
    <dbReference type="NCBI Taxonomy" id="182141"/>
    <lineage>
        <taxon>Bacteria</taxon>
        <taxon>Pseudomonadati</taxon>
        <taxon>Pseudomonadota</taxon>
        <taxon>Gammaproteobacteria</taxon>
        <taxon>Alteromonadales</taxon>
        <taxon>Pseudoalteromonadaceae</taxon>
        <taxon>Pseudoalteromonas</taxon>
    </lineage>
</organism>
<dbReference type="Gene3D" id="3.40.10.10">
    <property type="entry name" value="DNA Methylphosphotriester Repair Domain"/>
    <property type="match status" value="1"/>
</dbReference>
<dbReference type="GO" id="GO:0008725">
    <property type="term" value="F:DNA-3-methyladenine glycosylase activity"/>
    <property type="evidence" value="ECO:0007669"/>
    <property type="project" value="TreeGrafter"/>
</dbReference>
<evidence type="ECO:0000259" key="8">
    <source>
        <dbReference type="PROSITE" id="PS01124"/>
    </source>
</evidence>
<dbReference type="InterPro" id="IPR037046">
    <property type="entry name" value="AlkA_N_sf"/>
</dbReference>
<dbReference type="InterPro" id="IPR035451">
    <property type="entry name" value="Ada-like_dom_sf"/>
</dbReference>
<proteinExistence type="predicted"/>
<dbReference type="InterPro" id="IPR010316">
    <property type="entry name" value="AlkA_N"/>
</dbReference>
<feature type="domain" description="HTH araC/xylS-type" evidence="8">
    <location>
        <begin position="85"/>
        <end position="183"/>
    </location>
</feature>
<dbReference type="Gene3D" id="1.10.10.60">
    <property type="entry name" value="Homeodomain-like"/>
    <property type="match status" value="1"/>
</dbReference>
<dbReference type="GO" id="GO:0008168">
    <property type="term" value="F:methyltransferase activity"/>
    <property type="evidence" value="ECO:0007669"/>
    <property type="project" value="UniProtKB-KW"/>
</dbReference>
<evidence type="ECO:0000256" key="6">
    <source>
        <dbReference type="ARBA" id="ARBA00023163"/>
    </source>
</evidence>
<evidence type="ECO:0000256" key="4">
    <source>
        <dbReference type="ARBA" id="ARBA00023015"/>
    </source>
</evidence>
<evidence type="ECO:0000256" key="3">
    <source>
        <dbReference type="ARBA" id="ARBA00022763"/>
    </source>
</evidence>
<evidence type="ECO:0000256" key="1">
    <source>
        <dbReference type="ARBA" id="ARBA00001947"/>
    </source>
</evidence>
<evidence type="ECO:0000256" key="7">
    <source>
        <dbReference type="ARBA" id="ARBA00023204"/>
    </source>
</evidence>
<dbReference type="InterPro" id="IPR004026">
    <property type="entry name" value="Ada_DNA_repair_Zn-bd"/>
</dbReference>
<dbReference type="GO" id="GO:0006307">
    <property type="term" value="P:DNA alkylation repair"/>
    <property type="evidence" value="ECO:0007669"/>
    <property type="project" value="TreeGrafter"/>
</dbReference>
<comment type="cofactor">
    <cofactor evidence="1">
        <name>Zn(2+)</name>
        <dbReference type="ChEBI" id="CHEBI:29105"/>
    </cofactor>
</comment>
<name>A0A7V1CY77_9GAMM</name>
<dbReference type="GO" id="GO:0043916">
    <property type="term" value="F:DNA-7-methylguanine glycosylase activity"/>
    <property type="evidence" value="ECO:0007669"/>
    <property type="project" value="TreeGrafter"/>
</dbReference>
<dbReference type="GO" id="GO:0032131">
    <property type="term" value="F:alkylated DNA binding"/>
    <property type="evidence" value="ECO:0007669"/>
    <property type="project" value="TreeGrafter"/>
</dbReference>
<gene>
    <name evidence="9" type="ORF">ENH88_08650</name>
</gene>
<keyword evidence="3" id="KW-0227">DNA damage</keyword>
<dbReference type="PANTHER" id="PTHR43003">
    <property type="entry name" value="DNA-3-METHYLADENINE GLYCOSYLASE"/>
    <property type="match status" value="1"/>
</dbReference>
<dbReference type="GO" id="GO:0032259">
    <property type="term" value="P:methylation"/>
    <property type="evidence" value="ECO:0007669"/>
    <property type="project" value="UniProtKB-KW"/>
</dbReference>
<dbReference type="GO" id="GO:0006285">
    <property type="term" value="P:base-excision repair, AP site formation"/>
    <property type="evidence" value="ECO:0007669"/>
    <property type="project" value="TreeGrafter"/>
</dbReference>
<dbReference type="SUPFAM" id="SSF57884">
    <property type="entry name" value="Ada DNA repair protein, N-terminal domain (N-Ada 10)"/>
    <property type="match status" value="1"/>
</dbReference>
<dbReference type="InterPro" id="IPR011257">
    <property type="entry name" value="DNA_glycosylase"/>
</dbReference>
<dbReference type="Pfam" id="PF06029">
    <property type="entry name" value="AlkA_N"/>
    <property type="match status" value="1"/>
</dbReference>
<dbReference type="Proteomes" id="UP000886188">
    <property type="component" value="Unassembled WGS sequence"/>
</dbReference>
<evidence type="ECO:0000256" key="2">
    <source>
        <dbReference type="ARBA" id="ARBA00022603"/>
    </source>
</evidence>
<dbReference type="SUPFAM" id="SSF55945">
    <property type="entry name" value="TATA-box binding protein-like"/>
    <property type="match status" value="1"/>
</dbReference>
<dbReference type="InterPro" id="IPR051912">
    <property type="entry name" value="Alkylbase_DNA_Glycosylase/TA"/>
</dbReference>
<dbReference type="GO" id="GO:0005737">
    <property type="term" value="C:cytoplasm"/>
    <property type="evidence" value="ECO:0007669"/>
    <property type="project" value="TreeGrafter"/>
</dbReference>
<keyword evidence="7" id="KW-0234">DNA repair</keyword>
<keyword evidence="2" id="KW-0489">Methyltransferase</keyword>
<dbReference type="GO" id="GO:0008270">
    <property type="term" value="F:zinc ion binding"/>
    <property type="evidence" value="ECO:0007669"/>
    <property type="project" value="InterPro"/>
</dbReference>
<dbReference type="Pfam" id="PF02805">
    <property type="entry name" value="Ada_Zn_binding"/>
    <property type="match status" value="1"/>
</dbReference>
<dbReference type="Gene3D" id="3.30.310.20">
    <property type="entry name" value="DNA-3-methyladenine glycosylase AlkA, N-terminal domain"/>
    <property type="match status" value="1"/>
</dbReference>
<dbReference type="RefSeq" id="WP_304181656.1">
    <property type="nucleotide sequence ID" value="NZ_DRGM01000092.1"/>
</dbReference>
<evidence type="ECO:0000256" key="5">
    <source>
        <dbReference type="ARBA" id="ARBA00023159"/>
    </source>
</evidence>
<keyword evidence="5" id="KW-0010">Activator</keyword>
<evidence type="ECO:0000313" key="9">
    <source>
        <dbReference type="EMBL" id="HEA16498.1"/>
    </source>
</evidence>
<comment type="caution">
    <text evidence="9">The sequence shown here is derived from an EMBL/GenBank/DDBJ whole genome shotgun (WGS) entry which is preliminary data.</text>
</comment>
<dbReference type="EMBL" id="DRGM01000092">
    <property type="protein sequence ID" value="HEA16498.1"/>
    <property type="molecule type" value="Genomic_DNA"/>
</dbReference>
<dbReference type="GO" id="GO:0043565">
    <property type="term" value="F:sequence-specific DNA binding"/>
    <property type="evidence" value="ECO:0007669"/>
    <property type="project" value="InterPro"/>
</dbReference>
<dbReference type="GO" id="GO:0003700">
    <property type="term" value="F:DNA-binding transcription factor activity"/>
    <property type="evidence" value="ECO:0007669"/>
    <property type="project" value="InterPro"/>
</dbReference>
<dbReference type="GO" id="GO:0032993">
    <property type="term" value="C:protein-DNA complex"/>
    <property type="evidence" value="ECO:0007669"/>
    <property type="project" value="TreeGrafter"/>
</dbReference>
<dbReference type="SUPFAM" id="SSF46689">
    <property type="entry name" value="Homeodomain-like"/>
    <property type="match status" value="2"/>
</dbReference>
<dbReference type="Pfam" id="PF12833">
    <property type="entry name" value="HTH_18"/>
    <property type="match status" value="1"/>
</dbReference>
<dbReference type="SMART" id="SM00342">
    <property type="entry name" value="HTH_ARAC"/>
    <property type="match status" value="1"/>
</dbReference>
<dbReference type="PROSITE" id="PS01124">
    <property type="entry name" value="HTH_ARAC_FAMILY_2"/>
    <property type="match status" value="1"/>
</dbReference>
<reference evidence="9" key="1">
    <citation type="journal article" date="2020" name="mSystems">
        <title>Genome- and Community-Level Interaction Insights into Carbon Utilization and Element Cycling Functions of Hydrothermarchaeota in Hydrothermal Sediment.</title>
        <authorList>
            <person name="Zhou Z."/>
            <person name="Liu Y."/>
            <person name="Xu W."/>
            <person name="Pan J."/>
            <person name="Luo Z.H."/>
            <person name="Li M."/>
        </authorList>
    </citation>
    <scope>NUCLEOTIDE SEQUENCE [LARGE SCALE GENOMIC DNA]</scope>
    <source>
        <strain evidence="9">HyVt-346</strain>
    </source>
</reference>
<sequence>MDTSHWQLARQSRDHRFDGLFFIAVKSTGIYCRPICPAPIAKEQNVEYFQYAHNAAQAGFRPCIRCRPDSAPGSSAWQGSKTTALRAKQLIDSDLTQQQSCERLAERLGVSSRYLRQLFQQHFGISVTQYRLFNQCHFAKKLLQETNLPVSQVAFAAGFNSIRRFNDAFLQQLHICPSKLRGERSTTSAVLTLKLPFRPPYNWAALQQFLAKRLISPLEWLDDTHYGRSFKNQYCQGQFTAEFVQHKHHFLVSIDIDQPRFLQPILSEIRRVLDLDADTAQIEQHLATQLQGAIVLTQGLRLPGIWSVFEAGIRAVLGQQVSVTAAHNLVTQLVAELGERDGERVYFPTPEVVANSELAFFKMPQARKNALRNLAQFCADNPDCQQLDEWLPLKGIGPWTVNYAKLRGQSQPDILLAGDLGVKKAQAGAKPFNDEMCAPFRSYLTFQLWQQLT</sequence>
<keyword evidence="4" id="KW-0805">Transcription regulation</keyword>
<dbReference type="InterPro" id="IPR009057">
    <property type="entry name" value="Homeodomain-like_sf"/>
</dbReference>
<keyword evidence="6" id="KW-0804">Transcription</keyword>
<protein>
    <submittedName>
        <fullName evidence="9">DNA-3-methyladenine glycosylase 2 family protein</fullName>
    </submittedName>
</protein>
<accession>A0A7V1CY77</accession>
<dbReference type="SUPFAM" id="SSF48150">
    <property type="entry name" value="DNA-glycosylase"/>
    <property type="match status" value="1"/>
</dbReference>